<sequence>MNTELLTTVMKNPSLFLAGPGTARIQDRPVPTISDPHDVIVRVCFVGVCGSDVRRGDAVHFWKHGGIQTPVSDPLVMGHEASGTICAIGSAVTSVKVGDRVAIEPGHPCRRCTACKAGSYNLCPDIKFASAPPDTHGLLTKFWKAPEDFVYKVSDETGLDEEVLVEPLSVAVHTSRLAGIRPGDTVVIIGSGTIGLLSGAVARIFGAHRVILLDIAGEKLRFAAEYLGAETRLLDMEASPEESSEAVLSQFDLHDRVDVVIEASGAEASVQLGIYLLRLGGSYVQTGVGKPKLSIPMLALSEKELRVRGCFRYGAGDFALAVQLLDRRMVDLKPLISSVTPFERAPEAWDKTGRGEGIKNLVQGVLD</sequence>
<evidence type="ECO:0000256" key="7">
    <source>
        <dbReference type="ARBA" id="ARBA00023027"/>
    </source>
</evidence>
<evidence type="ECO:0000256" key="2">
    <source>
        <dbReference type="ARBA" id="ARBA00008072"/>
    </source>
</evidence>
<protein>
    <recommendedName>
        <fullName evidence="14">L-arabinitol 4-dehydrogenase</fullName>
        <ecNumber evidence="13">1.1.1.12</ecNumber>
        <ecNumber evidence="10">1.1.1.9</ecNumber>
    </recommendedName>
    <alternativeName>
        <fullName evidence="11">Xylitol dehydrogenase A</fullName>
    </alternativeName>
</protein>
<dbReference type="InterPro" id="IPR011032">
    <property type="entry name" value="GroES-like_sf"/>
</dbReference>
<evidence type="ECO:0000313" key="18">
    <source>
        <dbReference type="EMBL" id="KFH45781.1"/>
    </source>
</evidence>
<keyword evidence="4 16" id="KW-0862">Zinc</keyword>
<dbReference type="HOGENOM" id="CLU_026673_11_5_1"/>
<dbReference type="GO" id="GO:0008270">
    <property type="term" value="F:zinc ion binding"/>
    <property type="evidence" value="ECO:0007669"/>
    <property type="project" value="InterPro"/>
</dbReference>
<keyword evidence="3 16" id="KW-0479">Metal-binding</keyword>
<keyword evidence="7" id="KW-0520">NAD</keyword>
<evidence type="ECO:0000256" key="9">
    <source>
        <dbReference type="ARBA" id="ARBA00025713"/>
    </source>
</evidence>
<dbReference type="InterPro" id="IPR020843">
    <property type="entry name" value="ER"/>
</dbReference>
<dbReference type="InterPro" id="IPR045306">
    <property type="entry name" value="SDH-like"/>
</dbReference>
<comment type="similarity">
    <text evidence="2 16">Belongs to the zinc-containing alcohol dehydrogenase family.</text>
</comment>
<dbReference type="GO" id="GO:0003939">
    <property type="term" value="F:L-iditol 2-dehydrogenase (NAD+) activity"/>
    <property type="evidence" value="ECO:0007669"/>
    <property type="project" value="TreeGrafter"/>
</dbReference>
<evidence type="ECO:0000256" key="12">
    <source>
        <dbReference type="ARBA" id="ARBA00037881"/>
    </source>
</evidence>
<dbReference type="Pfam" id="PF00107">
    <property type="entry name" value="ADH_zinc_N"/>
    <property type="match status" value="1"/>
</dbReference>
<evidence type="ECO:0000313" key="19">
    <source>
        <dbReference type="Proteomes" id="UP000029964"/>
    </source>
</evidence>
<evidence type="ECO:0000256" key="11">
    <source>
        <dbReference type="ARBA" id="ARBA00030139"/>
    </source>
</evidence>
<evidence type="ECO:0000256" key="4">
    <source>
        <dbReference type="ARBA" id="ARBA00022833"/>
    </source>
</evidence>
<comment type="pathway">
    <text evidence="9">Carbohydrate degradation; L-arabinose degradation via L-arabinitol; D-xylulose 5-phosphate from L-arabinose (fungal route): step 4/5.</text>
</comment>
<dbReference type="AlphaFoldDB" id="A0A086T8U9"/>
<dbReference type="GO" id="GO:0006062">
    <property type="term" value="P:sorbitol catabolic process"/>
    <property type="evidence" value="ECO:0007669"/>
    <property type="project" value="TreeGrafter"/>
</dbReference>
<comment type="function">
    <text evidence="8">Xylitol dehydrogenase which catalyzes the conversion of xylitol to D-xylulose. Xylose is a major component of hemicelluloses such as xylan. Most fungi utilize D-xylose via three enzymatic reactions, xylose reductase (XR), xylitol dehydrogenase (XDH), and xylulokinase, to form xylulose 5-phosphate, which enters pentose phosphate pathway.</text>
</comment>
<keyword evidence="19" id="KW-1185">Reference proteome</keyword>
<comment type="pathway">
    <text evidence="12">Carbohydrate degradation; L-arabinose degradation via L-arabinitol; D-xylulose 5-phosphate from L-arabinose (fungal route): step 2/5.</text>
</comment>
<dbReference type="GO" id="GO:0019568">
    <property type="term" value="P:arabinose catabolic process"/>
    <property type="evidence" value="ECO:0007669"/>
    <property type="project" value="UniProtKB-KW"/>
</dbReference>
<dbReference type="InterPro" id="IPR013149">
    <property type="entry name" value="ADH-like_C"/>
</dbReference>
<dbReference type="CDD" id="cd05285">
    <property type="entry name" value="sorbitol_DH"/>
    <property type="match status" value="1"/>
</dbReference>
<evidence type="ECO:0000256" key="1">
    <source>
        <dbReference type="ARBA" id="ARBA00001947"/>
    </source>
</evidence>
<feature type="domain" description="Enoyl reductase (ER)" evidence="17">
    <location>
        <begin position="19"/>
        <end position="362"/>
    </location>
</feature>
<evidence type="ECO:0000256" key="10">
    <source>
        <dbReference type="ARBA" id="ARBA00026119"/>
    </source>
</evidence>
<evidence type="ECO:0000256" key="16">
    <source>
        <dbReference type="RuleBase" id="RU361277"/>
    </source>
</evidence>
<organism evidence="18 19">
    <name type="scientific">Hapsidospora chrysogenum (strain ATCC 11550 / CBS 779.69 / DSM 880 / IAM 14645 / JCM 23072 / IMI 49137)</name>
    <name type="common">Acremonium chrysogenum</name>
    <dbReference type="NCBI Taxonomy" id="857340"/>
    <lineage>
        <taxon>Eukaryota</taxon>
        <taxon>Fungi</taxon>
        <taxon>Dikarya</taxon>
        <taxon>Ascomycota</taxon>
        <taxon>Pezizomycotina</taxon>
        <taxon>Sordariomycetes</taxon>
        <taxon>Hypocreomycetidae</taxon>
        <taxon>Hypocreales</taxon>
        <taxon>Bionectriaceae</taxon>
        <taxon>Hapsidospora</taxon>
    </lineage>
</organism>
<dbReference type="EC" id="1.1.1.12" evidence="13"/>
<reference evidence="19" key="1">
    <citation type="journal article" date="2014" name="Genome Announc.">
        <title>Genome sequence and annotation of Acremonium chrysogenum, producer of the beta-lactam antibiotic cephalosporin C.</title>
        <authorList>
            <person name="Terfehr D."/>
            <person name="Dahlmann T.A."/>
            <person name="Specht T."/>
            <person name="Zadra I."/>
            <person name="Kuernsteiner H."/>
            <person name="Kueck U."/>
        </authorList>
    </citation>
    <scope>NUCLEOTIDE SEQUENCE [LARGE SCALE GENOMIC DNA]</scope>
    <source>
        <strain evidence="19">ATCC 11550 / CBS 779.69 / DSM 880 / IAM 14645 / JCM 23072 / IMI 49137</strain>
    </source>
</reference>
<dbReference type="EC" id="1.1.1.9" evidence="10"/>
<proteinExistence type="inferred from homology"/>
<dbReference type="Gene3D" id="3.90.180.10">
    <property type="entry name" value="Medium-chain alcohol dehydrogenases, catalytic domain"/>
    <property type="match status" value="1"/>
</dbReference>
<dbReference type="InterPro" id="IPR036291">
    <property type="entry name" value="NAD(P)-bd_dom_sf"/>
</dbReference>
<evidence type="ECO:0000256" key="5">
    <source>
        <dbReference type="ARBA" id="ARBA00022935"/>
    </source>
</evidence>
<dbReference type="SMART" id="SM00829">
    <property type="entry name" value="PKS_ER"/>
    <property type="match status" value="1"/>
</dbReference>
<dbReference type="GO" id="GO:0050019">
    <property type="term" value="F:L-arabinitol 4-dehydrogenase activity"/>
    <property type="evidence" value="ECO:0007669"/>
    <property type="project" value="UniProtKB-EC"/>
</dbReference>
<dbReference type="SUPFAM" id="SSF51735">
    <property type="entry name" value="NAD(P)-binding Rossmann-fold domains"/>
    <property type="match status" value="1"/>
</dbReference>
<keyword evidence="6" id="KW-0560">Oxidoreductase</keyword>
<dbReference type="FunFam" id="3.40.50.720:FF:000068">
    <property type="entry name" value="Sorbitol dehydrogenase"/>
    <property type="match status" value="1"/>
</dbReference>
<dbReference type="OrthoDB" id="3941538at2759"/>
<dbReference type="STRING" id="857340.A0A086T8U9"/>
<dbReference type="InterPro" id="IPR013154">
    <property type="entry name" value="ADH-like_N"/>
</dbReference>
<dbReference type="PANTHER" id="PTHR43161">
    <property type="entry name" value="SORBITOL DEHYDROGENASE"/>
    <property type="match status" value="1"/>
</dbReference>
<evidence type="ECO:0000256" key="3">
    <source>
        <dbReference type="ARBA" id="ARBA00022723"/>
    </source>
</evidence>
<evidence type="ECO:0000259" key="17">
    <source>
        <dbReference type="SMART" id="SM00829"/>
    </source>
</evidence>
<dbReference type="InterPro" id="IPR002328">
    <property type="entry name" value="ADH_Zn_CS"/>
</dbReference>
<dbReference type="Gene3D" id="3.40.50.720">
    <property type="entry name" value="NAD(P)-binding Rossmann-like Domain"/>
    <property type="match status" value="1"/>
</dbReference>
<gene>
    <name evidence="18" type="ORF">ACRE_033750</name>
</gene>
<dbReference type="Proteomes" id="UP000029964">
    <property type="component" value="Unassembled WGS sequence"/>
</dbReference>
<dbReference type="PANTHER" id="PTHR43161:SF9">
    <property type="entry name" value="SORBITOL DEHYDROGENASE"/>
    <property type="match status" value="1"/>
</dbReference>
<dbReference type="PROSITE" id="PS00059">
    <property type="entry name" value="ADH_ZINC"/>
    <property type="match status" value="1"/>
</dbReference>
<evidence type="ECO:0000256" key="8">
    <source>
        <dbReference type="ARBA" id="ARBA00024843"/>
    </source>
</evidence>
<evidence type="ECO:0000256" key="6">
    <source>
        <dbReference type="ARBA" id="ARBA00023002"/>
    </source>
</evidence>
<dbReference type="EMBL" id="JPKY01000027">
    <property type="protein sequence ID" value="KFH45781.1"/>
    <property type="molecule type" value="Genomic_DNA"/>
</dbReference>
<evidence type="ECO:0000256" key="15">
    <source>
        <dbReference type="ARBA" id="ARBA00049317"/>
    </source>
</evidence>
<comment type="catalytic activity">
    <reaction evidence="15">
        <text>L-arabinitol + NAD(+) = L-xylulose + NADH + H(+)</text>
        <dbReference type="Rhea" id="RHEA:16381"/>
        <dbReference type="ChEBI" id="CHEBI:15378"/>
        <dbReference type="ChEBI" id="CHEBI:17399"/>
        <dbReference type="ChEBI" id="CHEBI:18403"/>
        <dbReference type="ChEBI" id="CHEBI:57540"/>
        <dbReference type="ChEBI" id="CHEBI:57945"/>
        <dbReference type="EC" id="1.1.1.12"/>
    </reaction>
</comment>
<evidence type="ECO:0000256" key="13">
    <source>
        <dbReference type="ARBA" id="ARBA00038954"/>
    </source>
</evidence>
<name>A0A086T8U9_HAPC1</name>
<accession>A0A086T8U9</accession>
<keyword evidence="5" id="KW-0054">Arabinose catabolism</keyword>
<keyword evidence="5" id="KW-0119">Carbohydrate metabolism</keyword>
<comment type="caution">
    <text evidence="18">The sequence shown here is derived from an EMBL/GenBank/DDBJ whole genome shotgun (WGS) entry which is preliminary data.</text>
</comment>
<dbReference type="GO" id="GO:0046526">
    <property type="term" value="F:D-xylulose reductase activity"/>
    <property type="evidence" value="ECO:0007669"/>
    <property type="project" value="UniProtKB-EC"/>
</dbReference>
<comment type="cofactor">
    <cofactor evidence="1 16">
        <name>Zn(2+)</name>
        <dbReference type="ChEBI" id="CHEBI:29105"/>
    </cofactor>
</comment>
<dbReference type="Pfam" id="PF08240">
    <property type="entry name" value="ADH_N"/>
    <property type="match status" value="1"/>
</dbReference>
<dbReference type="SUPFAM" id="SSF50129">
    <property type="entry name" value="GroES-like"/>
    <property type="match status" value="1"/>
</dbReference>
<evidence type="ECO:0000256" key="14">
    <source>
        <dbReference type="ARBA" id="ARBA00039783"/>
    </source>
</evidence>